<evidence type="ECO:0000313" key="8">
    <source>
        <dbReference type="Proteomes" id="UP001213907"/>
    </source>
</evidence>
<dbReference type="Gene3D" id="1.10.443.10">
    <property type="entry name" value="Intergrase catalytic core"/>
    <property type="match status" value="1"/>
</dbReference>
<accession>A0ABY8BSV3</accession>
<feature type="domain" description="Core-binding (CB)" evidence="6">
    <location>
        <begin position="206"/>
        <end position="286"/>
    </location>
</feature>
<dbReference type="EMBL" id="CP113162">
    <property type="protein sequence ID" value="WEF51492.1"/>
    <property type="molecule type" value="Genomic_DNA"/>
</dbReference>
<dbReference type="CDD" id="cd01184">
    <property type="entry name" value="INT_C_like_1"/>
    <property type="match status" value="1"/>
</dbReference>
<proteinExistence type="inferred from homology"/>
<dbReference type="Pfam" id="PF20172">
    <property type="entry name" value="DUF6538"/>
    <property type="match status" value="1"/>
</dbReference>
<name>A0ABY8BSV3_AFICR</name>
<keyword evidence="8" id="KW-1185">Reference proteome</keyword>
<dbReference type="InterPro" id="IPR044068">
    <property type="entry name" value="CB"/>
</dbReference>
<comment type="similarity">
    <text evidence="1">Belongs to the 'phage' integrase family.</text>
</comment>
<organism evidence="7 8">
    <name type="scientific">Afipia carboxydohydrogena</name>
    <name type="common">Pseudomonas carboxydohydrogena</name>
    <dbReference type="NCBI Taxonomy" id="290"/>
    <lineage>
        <taxon>Bacteria</taxon>
        <taxon>Pseudomonadati</taxon>
        <taxon>Pseudomonadota</taxon>
        <taxon>Alphaproteobacteria</taxon>
        <taxon>Hyphomicrobiales</taxon>
        <taxon>Nitrobacteraceae</taxon>
        <taxon>Afipia</taxon>
    </lineage>
</organism>
<reference evidence="7 8" key="1">
    <citation type="submission" date="2022-11" db="EMBL/GenBank/DDBJ databases">
        <authorList>
            <person name="Siebert D."/>
            <person name="Busche T."/>
            <person name="Saydam E."/>
            <person name="Kalinowski J."/>
            <person name="Ruckert C."/>
            <person name="Blombach B."/>
        </authorList>
    </citation>
    <scope>NUCLEOTIDE SEQUENCE [LARGE SCALE GENOMIC DNA]</scope>
    <source>
        <strain evidence="7 8">DSM 1083</strain>
    </source>
</reference>
<dbReference type="Proteomes" id="UP001213907">
    <property type="component" value="Chromosome"/>
</dbReference>
<dbReference type="InterPro" id="IPR013762">
    <property type="entry name" value="Integrase-like_cat_sf"/>
</dbReference>
<dbReference type="Gene3D" id="1.10.150.130">
    <property type="match status" value="1"/>
</dbReference>
<evidence type="ECO:0000256" key="3">
    <source>
        <dbReference type="ARBA" id="ARBA00023125"/>
    </source>
</evidence>
<evidence type="ECO:0000256" key="2">
    <source>
        <dbReference type="ARBA" id="ARBA00022908"/>
    </source>
</evidence>
<sequence length="504" mass="57003">MALSMARPWKHPDSGFFWFRKRVPDDLKAIVGKREERFSLGTREPQEAKRLHAIKLAEIEERWANLRRGKRALTSEEIAHQAHEIGSDVRRHLSANPHQTLLWDIEVGASLWAKPTIFSLDVMQPLPKELAAKMDQRSLCFDLVDERLKAAGLSAEAGDRQRIAEATSMELQRVAQEHHAYLRGLSLPNPPSALGIISPVAAAAPLPFEEVIKGWLSEKKPIKKTEYVWRRVMKELSEHLGHDDVRRIRSEDLISWKAALLAKGLKAKTIRDGKLAPVRAILQWATDNRKIPVNPGTRVNIDLKARSSEKRRGYNDDEAKIILSAARKEKEPYRRWAPWVCAYTGARIAEVCQLRREDIRKIDGIYCIAFAAEAGSLKNVNSERVVPIHSALKSEGFLKFVETVKSGPLFSDLLPDRFNSRGGTGAKALSKWIRLLGLTDKRISPNHSWRHRLKTLGRRHGLAGDIMDAMTGHGRKTVADTYGEFPPEAMMRELSKIPILHLPK</sequence>
<evidence type="ECO:0000259" key="6">
    <source>
        <dbReference type="PROSITE" id="PS51900"/>
    </source>
</evidence>
<dbReference type="InterPro" id="IPR050090">
    <property type="entry name" value="Tyrosine_recombinase_XerCD"/>
</dbReference>
<dbReference type="InterPro" id="IPR046668">
    <property type="entry name" value="DUF6538"/>
</dbReference>
<dbReference type="PANTHER" id="PTHR30349">
    <property type="entry name" value="PHAGE INTEGRASE-RELATED"/>
    <property type="match status" value="1"/>
</dbReference>
<evidence type="ECO:0000256" key="4">
    <source>
        <dbReference type="ARBA" id="ARBA00023172"/>
    </source>
</evidence>
<keyword evidence="2" id="KW-0229">DNA integration</keyword>
<dbReference type="PANTHER" id="PTHR30349:SF41">
    <property type="entry name" value="INTEGRASE_RECOMBINASE PROTEIN MJ0367-RELATED"/>
    <property type="match status" value="1"/>
</dbReference>
<protein>
    <submittedName>
        <fullName evidence="7">Site-specific integrase</fullName>
    </submittedName>
</protein>
<dbReference type="SUPFAM" id="SSF56349">
    <property type="entry name" value="DNA breaking-rejoining enzymes"/>
    <property type="match status" value="1"/>
</dbReference>
<keyword evidence="4" id="KW-0233">DNA recombination</keyword>
<evidence type="ECO:0000256" key="5">
    <source>
        <dbReference type="PROSITE-ProRule" id="PRU01248"/>
    </source>
</evidence>
<dbReference type="RefSeq" id="WP_275247088.1">
    <property type="nucleotide sequence ID" value="NZ_BAABDX010000001.1"/>
</dbReference>
<dbReference type="PROSITE" id="PS51900">
    <property type="entry name" value="CB"/>
    <property type="match status" value="1"/>
</dbReference>
<dbReference type="InterPro" id="IPR011010">
    <property type="entry name" value="DNA_brk_join_enz"/>
</dbReference>
<gene>
    <name evidence="7" type="ORF">AFIC_003086</name>
</gene>
<dbReference type="InterPro" id="IPR010998">
    <property type="entry name" value="Integrase_recombinase_N"/>
</dbReference>
<evidence type="ECO:0000256" key="1">
    <source>
        <dbReference type="ARBA" id="ARBA00008857"/>
    </source>
</evidence>
<keyword evidence="3 5" id="KW-0238">DNA-binding</keyword>
<evidence type="ECO:0000313" key="7">
    <source>
        <dbReference type="EMBL" id="WEF51492.1"/>
    </source>
</evidence>